<evidence type="ECO:0000313" key="2">
    <source>
        <dbReference type="Proteomes" id="UP001168096"/>
    </source>
</evidence>
<comment type="caution">
    <text evidence="1">The sequence shown here is derived from an EMBL/GenBank/DDBJ whole genome shotgun (WGS) entry which is preliminary data.</text>
</comment>
<organism evidence="1 2">
    <name type="scientific">Massilia orientalis</name>
    <dbReference type="NCBI Taxonomy" id="3050128"/>
    <lineage>
        <taxon>Bacteria</taxon>
        <taxon>Pseudomonadati</taxon>
        <taxon>Pseudomonadota</taxon>
        <taxon>Betaproteobacteria</taxon>
        <taxon>Burkholderiales</taxon>
        <taxon>Oxalobacteraceae</taxon>
        <taxon>Telluria group</taxon>
        <taxon>Massilia</taxon>
    </lineage>
</organism>
<proteinExistence type="predicted"/>
<accession>A0ACC7MMV4</accession>
<gene>
    <name evidence="1" type="ORF">QPK29_032855</name>
</gene>
<dbReference type="EMBL" id="JASNRB020000053">
    <property type="protein sequence ID" value="MFJ1472518.1"/>
    <property type="molecule type" value="Genomic_DNA"/>
</dbReference>
<protein>
    <submittedName>
        <fullName evidence="1">LysR family transcriptional regulator</fullName>
    </submittedName>
</protein>
<dbReference type="Proteomes" id="UP001168096">
    <property type="component" value="Unassembled WGS sequence"/>
</dbReference>
<reference evidence="1" key="1">
    <citation type="submission" date="2024-11" db="EMBL/GenBank/DDBJ databases">
        <title>Description of Massilia orientalis sp. nov., isolated from rhizosphere soil of Ageratina adenophora.</title>
        <authorList>
            <person name="Wang Y."/>
        </authorList>
    </citation>
    <scope>NUCLEOTIDE SEQUENCE</scope>
    <source>
        <strain evidence="1">YIM B02787</strain>
    </source>
</reference>
<sequence length="297" mass="32059">MNRTMTLDQLRIFVAVAERQHLTQAADVLALTPSAVSASLRALEERYGTPLFDRVGRRIEVNAAGRIFLDEARATLARAAGAERVLVELAGLARGALALQASQTIASYWLPPLLVRFRETHPQIDVRLDVGNTQSVADAVREGGADLGLVEGGIDDAALVAERIGQDRMAIVVAPGHPWARKRRLAAADLQAARWIMREPGSGTRSALEEMLVAQGIDLAALQIELTLPSNEAVRAAVMSAGFVAGLSELVAAPYIAAGLLAKVRVDLPPRDFFLLRHRERYRSRAAQALEALVRTA</sequence>
<evidence type="ECO:0000313" key="1">
    <source>
        <dbReference type="EMBL" id="MFJ1472518.1"/>
    </source>
</evidence>
<keyword evidence="2" id="KW-1185">Reference proteome</keyword>
<name>A0ACC7MMV4_9BURK</name>